<feature type="transmembrane region" description="Helical" evidence="1">
    <location>
        <begin position="127"/>
        <end position="149"/>
    </location>
</feature>
<protein>
    <recommendedName>
        <fullName evidence="2">DUF6533 domain-containing protein</fullName>
    </recommendedName>
</protein>
<feature type="domain" description="DUF6533" evidence="2">
    <location>
        <begin position="95"/>
        <end position="137"/>
    </location>
</feature>
<evidence type="ECO:0000313" key="4">
    <source>
        <dbReference type="Proteomes" id="UP001219525"/>
    </source>
</evidence>
<reference evidence="3" key="1">
    <citation type="submission" date="2023-03" db="EMBL/GenBank/DDBJ databases">
        <title>Massive genome expansion in bonnet fungi (Mycena s.s.) driven by repeated elements and novel gene families across ecological guilds.</title>
        <authorList>
            <consortium name="Lawrence Berkeley National Laboratory"/>
            <person name="Harder C.B."/>
            <person name="Miyauchi S."/>
            <person name="Viragh M."/>
            <person name="Kuo A."/>
            <person name="Thoen E."/>
            <person name="Andreopoulos B."/>
            <person name="Lu D."/>
            <person name="Skrede I."/>
            <person name="Drula E."/>
            <person name="Henrissat B."/>
            <person name="Morin E."/>
            <person name="Kohler A."/>
            <person name="Barry K."/>
            <person name="LaButti K."/>
            <person name="Morin E."/>
            <person name="Salamov A."/>
            <person name="Lipzen A."/>
            <person name="Mereny Z."/>
            <person name="Hegedus B."/>
            <person name="Baldrian P."/>
            <person name="Stursova M."/>
            <person name="Weitz H."/>
            <person name="Taylor A."/>
            <person name="Grigoriev I.V."/>
            <person name="Nagy L.G."/>
            <person name="Martin F."/>
            <person name="Kauserud H."/>
        </authorList>
    </citation>
    <scope>NUCLEOTIDE SEQUENCE</scope>
    <source>
        <strain evidence="3">9144</strain>
    </source>
</reference>
<accession>A0AAD6YUT8</accession>
<evidence type="ECO:0000259" key="2">
    <source>
        <dbReference type="Pfam" id="PF20151"/>
    </source>
</evidence>
<name>A0AAD6YUT8_9AGAR</name>
<feature type="transmembrane region" description="Helical" evidence="1">
    <location>
        <begin position="161"/>
        <end position="181"/>
    </location>
</feature>
<dbReference type="Pfam" id="PF20151">
    <property type="entry name" value="DUF6533"/>
    <property type="match status" value="1"/>
</dbReference>
<evidence type="ECO:0000313" key="3">
    <source>
        <dbReference type="EMBL" id="KAJ7230188.1"/>
    </source>
</evidence>
<gene>
    <name evidence="3" type="ORF">GGX14DRAFT_582372</name>
</gene>
<dbReference type="Proteomes" id="UP001219525">
    <property type="component" value="Unassembled WGS sequence"/>
</dbReference>
<keyword evidence="1" id="KW-0472">Membrane</keyword>
<dbReference type="EMBL" id="JARJCW010000001">
    <property type="protein sequence ID" value="KAJ7230188.1"/>
    <property type="molecule type" value="Genomic_DNA"/>
</dbReference>
<keyword evidence="4" id="KW-1185">Reference proteome</keyword>
<evidence type="ECO:0000256" key="1">
    <source>
        <dbReference type="SAM" id="Phobius"/>
    </source>
</evidence>
<organism evidence="3 4">
    <name type="scientific">Mycena pura</name>
    <dbReference type="NCBI Taxonomy" id="153505"/>
    <lineage>
        <taxon>Eukaryota</taxon>
        <taxon>Fungi</taxon>
        <taxon>Dikarya</taxon>
        <taxon>Basidiomycota</taxon>
        <taxon>Agaricomycotina</taxon>
        <taxon>Agaricomycetes</taxon>
        <taxon>Agaricomycetidae</taxon>
        <taxon>Agaricales</taxon>
        <taxon>Marasmiineae</taxon>
        <taxon>Mycenaceae</taxon>
        <taxon>Mycena</taxon>
    </lineage>
</organism>
<dbReference type="InterPro" id="IPR045340">
    <property type="entry name" value="DUF6533"/>
</dbReference>
<dbReference type="AlphaFoldDB" id="A0AAD6YUT8"/>
<keyword evidence="1" id="KW-0812">Transmembrane</keyword>
<feature type="transmembrane region" description="Helical" evidence="1">
    <location>
        <begin position="187"/>
        <end position="207"/>
    </location>
</feature>
<sequence length="224" mass="25671">MYPWYQSQPCSLHSPSKSATGLFCNYAHVPALLEFSKPQPVRTTLELRRIRRRALFEDKLSHLSSLNDPAAADNDSGGVDYARFTSDHRIYRSLFLAGFSVLAYDHLLTLHTEVKYIWKSKLRPSTLWFLLLRYTCLASNIWVSTFYFVIIDYEDSSEEVLLILQELLIELTLIVRVFAMYGRNPWILAVLALVLLVAIPLVLWTIITNGRPKIVTAPGPGRLR</sequence>
<proteinExistence type="predicted"/>
<keyword evidence="1" id="KW-1133">Transmembrane helix</keyword>
<comment type="caution">
    <text evidence="3">The sequence shown here is derived from an EMBL/GenBank/DDBJ whole genome shotgun (WGS) entry which is preliminary data.</text>
</comment>